<dbReference type="InterPro" id="IPR027417">
    <property type="entry name" value="P-loop_NTPase"/>
</dbReference>
<evidence type="ECO:0000313" key="4">
    <source>
        <dbReference type="Proteomes" id="UP001500840"/>
    </source>
</evidence>
<dbReference type="Gene3D" id="3.40.50.300">
    <property type="entry name" value="P-loop containing nucleotide triphosphate hydrolases"/>
    <property type="match status" value="1"/>
</dbReference>
<dbReference type="EMBL" id="BAABGA010000006">
    <property type="protein sequence ID" value="GAA4444153.1"/>
    <property type="molecule type" value="Genomic_DNA"/>
</dbReference>
<dbReference type="InterPro" id="IPR022532">
    <property type="entry name" value="DUF3696"/>
</dbReference>
<dbReference type="RefSeq" id="WP_345318575.1">
    <property type="nucleotide sequence ID" value="NZ_BAABGA010000006.1"/>
</dbReference>
<organism evidence="3 4">
    <name type="scientific">Novipirellula rosea</name>
    <dbReference type="NCBI Taxonomy" id="1031540"/>
    <lineage>
        <taxon>Bacteria</taxon>
        <taxon>Pseudomonadati</taxon>
        <taxon>Planctomycetota</taxon>
        <taxon>Planctomycetia</taxon>
        <taxon>Pirellulales</taxon>
        <taxon>Pirellulaceae</taxon>
        <taxon>Novipirellula</taxon>
    </lineage>
</organism>
<dbReference type="Pfam" id="PF13175">
    <property type="entry name" value="AAA_15"/>
    <property type="match status" value="2"/>
</dbReference>
<gene>
    <name evidence="3" type="ORF">GCM10023156_02120</name>
</gene>
<dbReference type="InterPro" id="IPR051396">
    <property type="entry name" value="Bact_Antivir_Def_Nuclease"/>
</dbReference>
<evidence type="ECO:0000259" key="2">
    <source>
        <dbReference type="Pfam" id="PF13175"/>
    </source>
</evidence>
<feature type="domain" description="Endonuclease GajA/Old nuclease/RecF-like AAA" evidence="2">
    <location>
        <begin position="1"/>
        <end position="113"/>
    </location>
</feature>
<dbReference type="InterPro" id="IPR041685">
    <property type="entry name" value="AAA_GajA/Old/RecF-like"/>
</dbReference>
<dbReference type="PANTHER" id="PTHR43581:SF2">
    <property type="entry name" value="EXCINUCLEASE ATPASE SUBUNIT"/>
    <property type="match status" value="1"/>
</dbReference>
<dbReference type="Pfam" id="PF12476">
    <property type="entry name" value="DUF3696"/>
    <property type="match status" value="1"/>
</dbReference>
<feature type="domain" description="DUF3696" evidence="1">
    <location>
        <begin position="495"/>
        <end position="542"/>
    </location>
</feature>
<sequence length="542" mass="62069">MLKAIELENFKAFGDRSRIEFAPITLIFGENSAGKSSILQALNLLKQSREGRDTGAVVLPRADSGIVDLGGFKEMVFDHDLDRRIAIRVDLIDSGSRLQREARDGMRGDTAFQIEFDRPSNCKEIQLKSISLYASELAQLVATFEPIDYSDVEQQKLSHGLLPVRNYRPESTNETTFAQCVFLSPHPSLWQEIYERTKRRSEKIADELRQLQSESQDSTTQLSIFNVDDSERQTWSLQVDEAIQFYDSNFSIVEFVKRMMRAESQTKVALDGFIPLPLRHRETAGLPELETFRRYGPSRLRMRELTLDLMSYAVESGRRLEGMLDSVYPLGPFRRPPARLYAFAGKSPHDVGYAGDQLPDLLFRRPEVVREANQWMDRLEIGYHIKVQPVGEDSRDLYEVRLVDRQRSTEVDVALTDVGFGISQILPLIIQSLAGDNQIITIEQPEVHIHPRLQADLGDLLAATIQEPRGHRFIVETHSEHLVLRMQRLIREEILSPSDVSILYVRRGPKGSQVERLRLDESGEFIDDWPGGFFPERLRELM</sequence>
<evidence type="ECO:0000313" key="3">
    <source>
        <dbReference type="EMBL" id="GAA4444153.1"/>
    </source>
</evidence>
<dbReference type="Proteomes" id="UP001500840">
    <property type="component" value="Unassembled WGS sequence"/>
</dbReference>
<name>A0ABP8M6G7_9BACT</name>
<proteinExistence type="predicted"/>
<comment type="caution">
    <text evidence="3">The sequence shown here is derived from an EMBL/GenBank/DDBJ whole genome shotgun (WGS) entry which is preliminary data.</text>
</comment>
<evidence type="ECO:0008006" key="5">
    <source>
        <dbReference type="Google" id="ProtNLM"/>
    </source>
</evidence>
<dbReference type="PANTHER" id="PTHR43581">
    <property type="entry name" value="ATP/GTP PHOSPHATASE"/>
    <property type="match status" value="1"/>
</dbReference>
<evidence type="ECO:0000259" key="1">
    <source>
        <dbReference type="Pfam" id="PF12476"/>
    </source>
</evidence>
<keyword evidence="4" id="KW-1185">Reference proteome</keyword>
<reference evidence="4" key="1">
    <citation type="journal article" date="2019" name="Int. J. Syst. Evol. Microbiol.">
        <title>The Global Catalogue of Microorganisms (GCM) 10K type strain sequencing project: providing services to taxonomists for standard genome sequencing and annotation.</title>
        <authorList>
            <consortium name="The Broad Institute Genomics Platform"/>
            <consortium name="The Broad Institute Genome Sequencing Center for Infectious Disease"/>
            <person name="Wu L."/>
            <person name="Ma J."/>
        </authorList>
    </citation>
    <scope>NUCLEOTIDE SEQUENCE [LARGE SCALE GENOMIC DNA]</scope>
    <source>
        <strain evidence="4">JCM 17759</strain>
    </source>
</reference>
<dbReference type="SUPFAM" id="SSF52540">
    <property type="entry name" value="P-loop containing nucleoside triphosphate hydrolases"/>
    <property type="match status" value="1"/>
</dbReference>
<protein>
    <recommendedName>
        <fullName evidence="5">Recombination protein F</fullName>
    </recommendedName>
</protein>
<feature type="domain" description="Endonuclease GajA/Old nuclease/RecF-like AAA" evidence="2">
    <location>
        <begin position="398"/>
        <end position="483"/>
    </location>
</feature>
<accession>A0ABP8M6G7</accession>